<gene>
    <name evidence="6" type="ORF">CYNAS_LOCUS1249</name>
</gene>
<sequence length="277" mass="30049">MWEQCPLTCYRLATQNPNGVVNPTVPVHGNAVSFDPIISFNSLAVKPVPVQPLVPVRNVNPAHPMPMNPQTASSDCSDYVNPKTGVSDCIGRKALCNDKTYRQLMWEQCPRTCGKCPDNSPSDVRPGNPNPVNPTPTLKRTRQRPPVSVVNPTPTLKRTRQRPPVSVPVPIVQQPEVNPDPMPVVGSVPATFIPPARPAPANLLPAIPVPLSNKPTIPAPQALVAVRPPLPVKSNCCDYVNPKTGGSDCARTVHLCRHPNYIQVMRVQCQKTCGFCV</sequence>
<accession>A0AA36GI18</accession>
<dbReference type="Proteomes" id="UP001176961">
    <property type="component" value="Unassembled WGS sequence"/>
</dbReference>
<protein>
    <recommendedName>
        <fullName evidence="5">ShKT domain-containing protein</fullName>
    </recommendedName>
</protein>
<reference evidence="6" key="1">
    <citation type="submission" date="2023-07" db="EMBL/GenBank/DDBJ databases">
        <authorList>
            <consortium name="CYATHOMIX"/>
        </authorList>
    </citation>
    <scope>NUCLEOTIDE SEQUENCE</scope>
    <source>
        <strain evidence="6">N/A</strain>
    </source>
</reference>
<keyword evidence="1" id="KW-0732">Signal</keyword>
<name>A0AA36GI18_CYLNA</name>
<proteinExistence type="predicted"/>
<dbReference type="AlphaFoldDB" id="A0AA36GI18"/>
<evidence type="ECO:0000259" key="5">
    <source>
        <dbReference type="PROSITE" id="PS51670"/>
    </source>
</evidence>
<keyword evidence="7" id="KW-1185">Reference proteome</keyword>
<dbReference type="Gene3D" id="1.10.10.1870">
    <property type="entry name" value="ShTK domain-like"/>
    <property type="match status" value="2"/>
</dbReference>
<evidence type="ECO:0000256" key="2">
    <source>
        <dbReference type="ARBA" id="ARBA00023157"/>
    </source>
</evidence>
<dbReference type="FunFam" id="1.10.10.1940:FF:000002">
    <property type="entry name" value="PHAryngeal gland Toxin-related"/>
    <property type="match status" value="1"/>
</dbReference>
<dbReference type="PANTHER" id="PTHR46219:SF5">
    <property type="entry name" value="SHKT DOMAIN-CONTAINING PROTEIN"/>
    <property type="match status" value="1"/>
</dbReference>
<evidence type="ECO:0000256" key="4">
    <source>
        <dbReference type="SAM" id="MobiDB-lite"/>
    </source>
</evidence>
<keyword evidence="2" id="KW-1015">Disulfide bond</keyword>
<comment type="caution">
    <text evidence="3">Lacks conserved residue(s) required for the propagation of feature annotation.</text>
</comment>
<feature type="region of interest" description="Disordered" evidence="4">
    <location>
        <begin position="115"/>
        <end position="164"/>
    </location>
</feature>
<comment type="caution">
    <text evidence="6">The sequence shown here is derived from an EMBL/GenBank/DDBJ whole genome shotgun (WGS) entry which is preliminary data.</text>
</comment>
<evidence type="ECO:0000313" key="6">
    <source>
        <dbReference type="EMBL" id="CAJ0589266.1"/>
    </source>
</evidence>
<evidence type="ECO:0000313" key="7">
    <source>
        <dbReference type="Proteomes" id="UP001176961"/>
    </source>
</evidence>
<dbReference type="InterPro" id="IPR003582">
    <property type="entry name" value="ShKT_dom"/>
</dbReference>
<organism evidence="6 7">
    <name type="scientific">Cylicocyclus nassatus</name>
    <name type="common">Nematode worm</name>
    <dbReference type="NCBI Taxonomy" id="53992"/>
    <lineage>
        <taxon>Eukaryota</taxon>
        <taxon>Metazoa</taxon>
        <taxon>Ecdysozoa</taxon>
        <taxon>Nematoda</taxon>
        <taxon>Chromadorea</taxon>
        <taxon>Rhabditida</taxon>
        <taxon>Rhabditina</taxon>
        <taxon>Rhabditomorpha</taxon>
        <taxon>Strongyloidea</taxon>
        <taxon>Strongylidae</taxon>
        <taxon>Cylicocyclus</taxon>
    </lineage>
</organism>
<dbReference type="EMBL" id="CATQJL010000001">
    <property type="protein sequence ID" value="CAJ0589266.1"/>
    <property type="molecule type" value="Genomic_DNA"/>
</dbReference>
<dbReference type="PANTHER" id="PTHR46219">
    <property type="entry name" value="PROTEIN CBG11138"/>
    <property type="match status" value="1"/>
</dbReference>
<evidence type="ECO:0000256" key="3">
    <source>
        <dbReference type="PROSITE-ProRule" id="PRU01005"/>
    </source>
</evidence>
<dbReference type="PROSITE" id="PS51670">
    <property type="entry name" value="SHKT"/>
    <property type="match status" value="1"/>
</dbReference>
<feature type="domain" description="ShKT" evidence="5">
    <location>
        <begin position="237"/>
        <end position="276"/>
    </location>
</feature>
<evidence type="ECO:0000256" key="1">
    <source>
        <dbReference type="ARBA" id="ARBA00022729"/>
    </source>
</evidence>
<dbReference type="Pfam" id="PF01549">
    <property type="entry name" value="ShK"/>
    <property type="match status" value="2"/>
</dbReference>
<dbReference type="SMART" id="SM00254">
    <property type="entry name" value="ShKT"/>
    <property type="match status" value="2"/>
</dbReference>